<gene>
    <name evidence="1" type="ORF">C4532_18040</name>
</gene>
<dbReference type="Pfam" id="PF08882">
    <property type="entry name" value="Acetone_carb_G"/>
    <property type="match status" value="1"/>
</dbReference>
<organism evidence="1 2">
    <name type="scientific">Candidatus Abyssobacteria bacterium SURF_17</name>
    <dbReference type="NCBI Taxonomy" id="2093361"/>
    <lineage>
        <taxon>Bacteria</taxon>
        <taxon>Pseudomonadati</taxon>
        <taxon>Candidatus Hydrogenedentota</taxon>
        <taxon>Candidatus Abyssobacteria</taxon>
    </lineage>
</organism>
<evidence type="ECO:0000313" key="2">
    <source>
        <dbReference type="Proteomes" id="UP000285961"/>
    </source>
</evidence>
<proteinExistence type="predicted"/>
<dbReference type="PIRSF" id="PIRSF019217">
    <property type="entry name" value="Acetone_carboxlyase_gsu"/>
    <property type="match status" value="1"/>
</dbReference>
<dbReference type="EMBL" id="QZKI01000130">
    <property type="protein sequence ID" value="RJP65107.1"/>
    <property type="molecule type" value="Genomic_DNA"/>
</dbReference>
<reference evidence="1 2" key="1">
    <citation type="journal article" date="2017" name="ISME J.">
        <title>Energy and carbon metabolisms in a deep terrestrial subsurface fluid microbial community.</title>
        <authorList>
            <person name="Momper L."/>
            <person name="Jungbluth S.P."/>
            <person name="Lee M.D."/>
            <person name="Amend J.P."/>
        </authorList>
    </citation>
    <scope>NUCLEOTIDE SEQUENCE [LARGE SCALE GENOMIC DNA]</scope>
    <source>
        <strain evidence="1">SURF_17</strain>
    </source>
</reference>
<dbReference type="Proteomes" id="UP000285961">
    <property type="component" value="Unassembled WGS sequence"/>
</dbReference>
<comment type="caution">
    <text evidence="1">The sequence shown here is derived from an EMBL/GenBank/DDBJ whole genome shotgun (WGS) entry which is preliminary data.</text>
</comment>
<dbReference type="AlphaFoldDB" id="A0A419EQ79"/>
<name>A0A419EQ79_9BACT</name>
<evidence type="ECO:0000313" key="1">
    <source>
        <dbReference type="EMBL" id="RJP65107.1"/>
    </source>
</evidence>
<accession>A0A419EQ79</accession>
<protein>
    <submittedName>
        <fullName evidence="1">Acetone carboxylase subunit gamma</fullName>
    </submittedName>
</protein>
<sequence>MTTYDIKTLENLWEGKLSAGELRGIQSKFKDRDRFWKFLDYCQARVPWTEKILLPLQPHLYIVQKPDGQRVVKCDCGHEFGDYRNNWKLEARVFVRDSDETLREIYPALMHSDPEWMILREFYCPGCYSLLETEMVPPGYPILFDFQPDLEVFYRDWLGKAL</sequence>
<dbReference type="InterPro" id="IPR016750">
    <property type="entry name" value="Aceto_COase_bsu/gsu"/>
</dbReference>